<dbReference type="InterPro" id="IPR019223">
    <property type="entry name" value="DUF2147"/>
</dbReference>
<reference evidence="3 4" key="1">
    <citation type="journal article" date="2008" name="PLoS Genet.">
        <title>The genome of Borrelia recurrentis, the agent of deadly louse-borne relapsing fever, is a degraded subset of tick-borne Borrelia duttonii.</title>
        <authorList>
            <person name="Lescot M."/>
            <person name="Audic S."/>
            <person name="Robert C."/>
            <person name="Nguyen T.T."/>
            <person name="Blanc G."/>
            <person name="Cutler S.J."/>
            <person name="Wincker P."/>
            <person name="Couloux A."/>
            <person name="Claverie J.-M."/>
            <person name="Raoult D."/>
            <person name="Drancourt M."/>
        </authorList>
    </citation>
    <scope>NUCLEOTIDE SEQUENCE [LARGE SCALE GENOMIC DNA]</scope>
    <source>
        <strain evidence="3 4">Ly</strain>
    </source>
</reference>
<dbReference type="KEGG" id="bdu:BDU_781"/>
<dbReference type="PANTHER" id="PTHR36919">
    <property type="entry name" value="BLR1215 PROTEIN"/>
    <property type="match status" value="1"/>
</dbReference>
<feature type="domain" description="DUF2147" evidence="2">
    <location>
        <begin position="48"/>
        <end position="167"/>
    </location>
</feature>
<proteinExistence type="predicted"/>
<keyword evidence="4" id="KW-1185">Reference proteome</keyword>
<dbReference type="HOGENOM" id="CLU_1507830_0_0_12"/>
<evidence type="ECO:0000313" key="3">
    <source>
        <dbReference type="EMBL" id="ACH93704.1"/>
    </source>
</evidence>
<dbReference type="EMBL" id="CP000976">
    <property type="protein sequence ID" value="ACH93704.1"/>
    <property type="molecule type" value="Genomic_DNA"/>
</dbReference>
<organism evidence="3 4">
    <name type="scientific">Borrelia duttonii (strain Ly)</name>
    <dbReference type="NCBI Taxonomy" id="412419"/>
    <lineage>
        <taxon>Bacteria</taxon>
        <taxon>Pseudomonadati</taxon>
        <taxon>Spirochaetota</taxon>
        <taxon>Spirochaetia</taxon>
        <taxon>Spirochaetales</taxon>
        <taxon>Borreliaceae</taxon>
        <taxon>Borrelia</taxon>
    </lineage>
</organism>
<dbReference type="AlphaFoldDB" id="B5RMW8"/>
<keyword evidence="1" id="KW-1133">Transmembrane helix</keyword>
<dbReference type="Pfam" id="PF09917">
    <property type="entry name" value="DUF2147"/>
    <property type="match status" value="1"/>
</dbReference>
<dbReference type="OrthoDB" id="9814399at2"/>
<feature type="transmembrane region" description="Helical" evidence="1">
    <location>
        <begin position="6"/>
        <end position="34"/>
    </location>
</feature>
<name>B5RMW8_BORDL</name>
<dbReference type="Gene3D" id="2.40.128.520">
    <property type="match status" value="1"/>
</dbReference>
<accession>B5RMW8</accession>
<evidence type="ECO:0000259" key="2">
    <source>
        <dbReference type="Pfam" id="PF09917"/>
    </source>
</evidence>
<evidence type="ECO:0000256" key="1">
    <source>
        <dbReference type="SAM" id="Phobius"/>
    </source>
</evidence>
<protein>
    <submittedName>
        <fullName evidence="3">Uncharacterized conserved protein</fullName>
    </submittedName>
</protein>
<keyword evidence="1" id="KW-0472">Membrane</keyword>
<gene>
    <name evidence="3" type="ordered locus">BDU_781</name>
</gene>
<dbReference type="PANTHER" id="PTHR36919:SF2">
    <property type="entry name" value="BLL6627 PROTEIN"/>
    <property type="match status" value="1"/>
</dbReference>
<dbReference type="STRING" id="412419.BDU_781"/>
<keyword evidence="1" id="KW-0812">Transmembrane</keyword>
<sequence>MFKVFFVMLVLGVCMSKNILKIVFLFWFAFFLFAESENKKEDGSEVLGYWVGYDDKTNAKNSVIYVYKYNDKVYGRILNVIKDGKIHDINNPSGYKVVGFEHLSTEGLDFMWGLKYFKSSSKWDKGKIIDPNNGKIYTSEMRVDPKTGNLVTKGKVWVFGRSKVWTRAKKNEIPNLDVDGIVPNPPVVEE</sequence>
<dbReference type="eggNOG" id="COG4731">
    <property type="taxonomic scope" value="Bacteria"/>
</dbReference>
<evidence type="ECO:0000313" key="4">
    <source>
        <dbReference type="Proteomes" id="UP000000611"/>
    </source>
</evidence>
<dbReference type="Proteomes" id="UP000000611">
    <property type="component" value="Chromosome"/>
</dbReference>